<dbReference type="AlphaFoldDB" id="A0A7W5FX22"/>
<evidence type="ECO:0000313" key="2">
    <source>
        <dbReference type="Proteomes" id="UP000541535"/>
    </source>
</evidence>
<protein>
    <submittedName>
        <fullName evidence="1">Uncharacterized protein</fullName>
    </submittedName>
</protein>
<dbReference type="RefSeq" id="WP_183444178.1">
    <property type="nucleotide sequence ID" value="NZ_JACHXD010000046.1"/>
</dbReference>
<reference evidence="1 2" key="1">
    <citation type="submission" date="2020-08" db="EMBL/GenBank/DDBJ databases">
        <title>Genomic Encyclopedia of Type Strains, Phase III (KMG-III): the genomes of soil and plant-associated and newly described type strains.</title>
        <authorList>
            <person name="Whitman W."/>
        </authorList>
    </citation>
    <scope>NUCLEOTIDE SEQUENCE [LARGE SCALE GENOMIC DNA]</scope>
    <source>
        <strain evidence="1 2">CECT 8897</strain>
    </source>
</reference>
<proteinExistence type="predicted"/>
<organism evidence="1 2">
    <name type="scientific">Pseudoduganella violacea</name>
    <dbReference type="NCBI Taxonomy" id="1715466"/>
    <lineage>
        <taxon>Bacteria</taxon>
        <taxon>Pseudomonadati</taxon>
        <taxon>Pseudomonadota</taxon>
        <taxon>Betaproteobacteria</taxon>
        <taxon>Burkholderiales</taxon>
        <taxon>Oxalobacteraceae</taxon>
        <taxon>Telluria group</taxon>
        <taxon>Pseudoduganella</taxon>
    </lineage>
</organism>
<gene>
    <name evidence="1" type="ORF">FHS03_005611</name>
</gene>
<dbReference type="Proteomes" id="UP000541535">
    <property type="component" value="Unassembled WGS sequence"/>
</dbReference>
<dbReference type="EMBL" id="JACHXD010000046">
    <property type="protein sequence ID" value="MBB3122509.1"/>
    <property type="molecule type" value="Genomic_DNA"/>
</dbReference>
<sequence>MKSMEMLAEERWSFTAFQHGDSWIFTYIADTVGLYDVGIKLTEVEVANIRAGATQATLKGFVCEGYEFKGEPVASATVTYLKFQGIWHRLCFEFRGIFWRRASEEPAPWEVAEESWVYPHANVGEIAGIAGRTLLEYEMIPTLGGSKVIFKFANGKSVVIEDKSDTASYAIVNLPVD</sequence>
<keyword evidence="2" id="KW-1185">Reference proteome</keyword>
<comment type="caution">
    <text evidence="1">The sequence shown here is derived from an EMBL/GenBank/DDBJ whole genome shotgun (WGS) entry which is preliminary data.</text>
</comment>
<name>A0A7W5FX22_9BURK</name>
<evidence type="ECO:0000313" key="1">
    <source>
        <dbReference type="EMBL" id="MBB3122509.1"/>
    </source>
</evidence>
<accession>A0A7W5FX22</accession>